<dbReference type="AlphaFoldDB" id="A0A9P0GDX4"/>
<evidence type="ECO:0000313" key="2">
    <source>
        <dbReference type="Proteomes" id="UP001153636"/>
    </source>
</evidence>
<organism evidence="1 2">
    <name type="scientific">Psylliodes chrysocephalus</name>
    <dbReference type="NCBI Taxonomy" id="3402493"/>
    <lineage>
        <taxon>Eukaryota</taxon>
        <taxon>Metazoa</taxon>
        <taxon>Ecdysozoa</taxon>
        <taxon>Arthropoda</taxon>
        <taxon>Hexapoda</taxon>
        <taxon>Insecta</taxon>
        <taxon>Pterygota</taxon>
        <taxon>Neoptera</taxon>
        <taxon>Endopterygota</taxon>
        <taxon>Coleoptera</taxon>
        <taxon>Polyphaga</taxon>
        <taxon>Cucujiformia</taxon>
        <taxon>Chrysomeloidea</taxon>
        <taxon>Chrysomelidae</taxon>
        <taxon>Galerucinae</taxon>
        <taxon>Alticini</taxon>
        <taxon>Psylliodes</taxon>
    </lineage>
</organism>
<proteinExistence type="predicted"/>
<dbReference type="EMBL" id="OV651816">
    <property type="protein sequence ID" value="CAH1109878.1"/>
    <property type="molecule type" value="Genomic_DNA"/>
</dbReference>
<sequence>MKISIPHALEHKINPVLADEHLRSLNDTVIVQFEPQPGCSRNYKISDKEINVPLEQKTISDDFVLTGKKPWSISTNFSVPVYLKNDVEQNSKRLRFAISKATKYRIKENTDFKKKVELLERDILNAPSHVFGEHAECKAINYFKCDKNGTPIS</sequence>
<protein>
    <submittedName>
        <fullName evidence="1">Uncharacterized protein</fullName>
    </submittedName>
</protein>
<dbReference type="Proteomes" id="UP001153636">
    <property type="component" value="Chromosome 4"/>
</dbReference>
<reference evidence="1" key="1">
    <citation type="submission" date="2022-01" db="EMBL/GenBank/DDBJ databases">
        <authorList>
            <person name="King R."/>
        </authorList>
    </citation>
    <scope>NUCLEOTIDE SEQUENCE</scope>
</reference>
<evidence type="ECO:0000313" key="1">
    <source>
        <dbReference type="EMBL" id="CAH1109878.1"/>
    </source>
</evidence>
<name>A0A9P0GDX4_9CUCU</name>
<keyword evidence="2" id="KW-1185">Reference proteome</keyword>
<dbReference type="OrthoDB" id="8194943at2759"/>
<accession>A0A9P0GDX4</accession>
<gene>
    <name evidence="1" type="ORF">PSYICH_LOCUS10108</name>
</gene>